<dbReference type="WBParaSite" id="TASK_0000291901-mRNA-1">
    <property type="protein sequence ID" value="TASK_0000291901-mRNA-1"/>
    <property type="gene ID" value="TASK_0000291901"/>
</dbReference>
<dbReference type="Proteomes" id="UP000282613">
    <property type="component" value="Unassembled WGS sequence"/>
</dbReference>
<comment type="similarity">
    <text evidence="1">Belongs to the heat shock protein 70 family.</text>
</comment>
<proteinExistence type="inferred from homology"/>
<dbReference type="OrthoDB" id="6273871at2759"/>
<keyword evidence="2" id="KW-0547">Nucleotide-binding</keyword>
<dbReference type="Gene3D" id="3.90.640.10">
    <property type="entry name" value="Actin, Chain A, domain 4"/>
    <property type="match status" value="1"/>
</dbReference>
<dbReference type="GO" id="GO:0140662">
    <property type="term" value="F:ATP-dependent protein folding chaperone"/>
    <property type="evidence" value="ECO:0007669"/>
    <property type="project" value="InterPro"/>
</dbReference>
<dbReference type="STRING" id="60517.A0A0R3VZS5"/>
<evidence type="ECO:0000256" key="1">
    <source>
        <dbReference type="ARBA" id="ARBA00007381"/>
    </source>
</evidence>
<reference evidence="4 5" key="2">
    <citation type="submission" date="2018-11" db="EMBL/GenBank/DDBJ databases">
        <authorList>
            <consortium name="Pathogen Informatics"/>
        </authorList>
    </citation>
    <scope>NUCLEOTIDE SEQUENCE [LARGE SCALE GENOMIC DNA]</scope>
</reference>
<dbReference type="Gene3D" id="3.30.420.40">
    <property type="match status" value="2"/>
</dbReference>
<dbReference type="EMBL" id="UYRS01004054">
    <property type="protein sequence ID" value="VDK26600.1"/>
    <property type="molecule type" value="Genomic_DNA"/>
</dbReference>
<dbReference type="InterPro" id="IPR013126">
    <property type="entry name" value="Hsp_70_fam"/>
</dbReference>
<evidence type="ECO:0000313" key="4">
    <source>
        <dbReference type="EMBL" id="VDK26600.1"/>
    </source>
</evidence>
<dbReference type="PRINTS" id="PR00301">
    <property type="entry name" value="HEATSHOCK70"/>
</dbReference>
<evidence type="ECO:0000313" key="5">
    <source>
        <dbReference type="Proteomes" id="UP000282613"/>
    </source>
</evidence>
<name>A0A0R3VZS5_TAEAS</name>
<accession>A0A0R3VZS5</accession>
<protein>
    <submittedName>
        <fullName evidence="6">Heat shock protein 70</fullName>
    </submittedName>
</protein>
<dbReference type="FunFam" id="3.30.420.40:FF:000545">
    <property type="entry name" value="Endoplasmic reticulum chaperone BiP"/>
    <property type="match status" value="1"/>
</dbReference>
<gene>
    <name evidence="4" type="ORF">TASK_LOCUS2920</name>
</gene>
<evidence type="ECO:0000313" key="6">
    <source>
        <dbReference type="WBParaSite" id="TASK_0000291901-mRNA-1"/>
    </source>
</evidence>
<dbReference type="AlphaFoldDB" id="A0A0R3VZS5"/>
<dbReference type="PANTHER" id="PTHR19375">
    <property type="entry name" value="HEAT SHOCK PROTEIN 70KDA"/>
    <property type="match status" value="1"/>
</dbReference>
<dbReference type="InterPro" id="IPR043129">
    <property type="entry name" value="ATPase_NBD"/>
</dbReference>
<dbReference type="Pfam" id="PF00012">
    <property type="entry name" value="HSP70"/>
    <property type="match status" value="1"/>
</dbReference>
<evidence type="ECO:0000256" key="3">
    <source>
        <dbReference type="ARBA" id="ARBA00022840"/>
    </source>
</evidence>
<keyword evidence="3" id="KW-0067">ATP-binding</keyword>
<dbReference type="GO" id="GO:0005524">
    <property type="term" value="F:ATP binding"/>
    <property type="evidence" value="ECO:0007669"/>
    <property type="project" value="UniProtKB-KW"/>
</dbReference>
<reference evidence="6" key="1">
    <citation type="submission" date="2017-02" db="UniProtKB">
        <authorList>
            <consortium name="WormBaseParasite"/>
        </authorList>
    </citation>
    <scope>IDENTIFICATION</scope>
</reference>
<sequence>EAYLNKEVTNAVITVPAYFNTSQRQATVDAGRLAALNVLCLINEPTAAAIAYGVNKRIERQRNMLIFDWGGGTIDVPIMSIEDGKLEVKAVGGDTHLGGEDITSRLVDRFVEVIKKKHEGKDLTTNQKAISCV</sequence>
<evidence type="ECO:0000256" key="2">
    <source>
        <dbReference type="ARBA" id="ARBA00022741"/>
    </source>
</evidence>
<dbReference type="SUPFAM" id="SSF53067">
    <property type="entry name" value="Actin-like ATPase domain"/>
    <property type="match status" value="2"/>
</dbReference>
<organism evidence="6">
    <name type="scientific">Taenia asiatica</name>
    <name type="common">Asian tapeworm</name>
    <dbReference type="NCBI Taxonomy" id="60517"/>
    <lineage>
        <taxon>Eukaryota</taxon>
        <taxon>Metazoa</taxon>
        <taxon>Spiralia</taxon>
        <taxon>Lophotrochozoa</taxon>
        <taxon>Platyhelminthes</taxon>
        <taxon>Cestoda</taxon>
        <taxon>Eucestoda</taxon>
        <taxon>Cyclophyllidea</taxon>
        <taxon>Taeniidae</taxon>
        <taxon>Taenia</taxon>
    </lineage>
</organism>
<keyword evidence="5" id="KW-1185">Reference proteome</keyword>